<organism evidence="1 2">
    <name type="scientific">Candidatus Epulonipiscium fishelsonii</name>
    <dbReference type="NCBI Taxonomy" id="77094"/>
    <lineage>
        <taxon>Bacteria</taxon>
        <taxon>Bacillati</taxon>
        <taxon>Bacillota</taxon>
        <taxon>Clostridia</taxon>
        <taxon>Lachnospirales</taxon>
        <taxon>Lachnospiraceae</taxon>
        <taxon>Candidatus Epulonipiscium</taxon>
    </lineage>
</organism>
<proteinExistence type="predicted"/>
<comment type="caution">
    <text evidence="1">The sequence shown here is derived from an EMBL/GenBank/DDBJ whole genome shotgun (WGS) entry which is preliminary data.</text>
</comment>
<evidence type="ECO:0000313" key="2">
    <source>
        <dbReference type="Proteomes" id="UP000188605"/>
    </source>
</evidence>
<evidence type="ECO:0000313" key="1">
    <source>
        <dbReference type="EMBL" id="ONI39075.1"/>
    </source>
</evidence>
<sequence length="226" mass="26707">MKRYFNIINKFADITPQDNDISFLMEIEEKFDVTFPDSFKLFHKYYGKNEQIMNGYAKFLSMEDLIINENKDIIFANAFKLNTSIQLVKESDSGDGYEYIKYVNKFPTIIEIDLTKRIRQSDGEWFIFDEFILFSVAYAAIFSMECKLVAKADDVKCNRFRKSSQVQKIYGSDYTCVLWFYFQEGFKQGILCGYDKYHGELIFGLRYPAQKINLISYLTNIYKNTK</sequence>
<keyword evidence="2" id="KW-1185">Reference proteome</keyword>
<dbReference type="Proteomes" id="UP000188605">
    <property type="component" value="Unassembled WGS sequence"/>
</dbReference>
<accession>A0ACC8X9Y8</accession>
<protein>
    <submittedName>
        <fullName evidence="1">Uncharacterized protein</fullName>
    </submittedName>
</protein>
<reference evidence="1" key="1">
    <citation type="submission" date="2016-08" db="EMBL/GenBank/DDBJ databases">
        <authorList>
            <person name="Ngugi D.K."/>
            <person name="Miyake S."/>
            <person name="Stingl U."/>
        </authorList>
    </citation>
    <scope>NUCLEOTIDE SEQUENCE</scope>
    <source>
        <strain evidence="1">SCG-B11WGA-EpuloA1</strain>
    </source>
</reference>
<gene>
    <name evidence="1" type="ORF">AN396_09390</name>
</gene>
<dbReference type="EMBL" id="LJDB01000073">
    <property type="protein sequence ID" value="ONI39075.1"/>
    <property type="molecule type" value="Genomic_DNA"/>
</dbReference>
<name>A0ACC8X9Y8_9FIRM</name>